<gene>
    <name evidence="1" type="ORF">EAE98_002845</name>
</gene>
<dbReference type="EMBL" id="RCSX01000005">
    <property type="protein sequence ID" value="KAF7934800.1"/>
    <property type="molecule type" value="Genomic_DNA"/>
</dbReference>
<protein>
    <submittedName>
        <fullName evidence="1">Uncharacterized protein</fullName>
    </submittedName>
</protein>
<evidence type="ECO:0000313" key="1">
    <source>
        <dbReference type="EMBL" id="KAF7934800.1"/>
    </source>
</evidence>
<comment type="caution">
    <text evidence="1">The sequence shown here is derived from an EMBL/GenBank/DDBJ whole genome shotgun (WGS) entry which is preliminary data.</text>
</comment>
<keyword evidence="2" id="KW-1185">Reference proteome</keyword>
<name>A0ABQ7IUY9_9HELO</name>
<proteinExistence type="predicted"/>
<organism evidence="1 2">
    <name type="scientific">Botrytis deweyae</name>
    <dbReference type="NCBI Taxonomy" id="2478750"/>
    <lineage>
        <taxon>Eukaryota</taxon>
        <taxon>Fungi</taxon>
        <taxon>Dikarya</taxon>
        <taxon>Ascomycota</taxon>
        <taxon>Pezizomycotina</taxon>
        <taxon>Leotiomycetes</taxon>
        <taxon>Helotiales</taxon>
        <taxon>Sclerotiniaceae</taxon>
        <taxon>Botrytis</taxon>
    </lineage>
</organism>
<accession>A0ABQ7IUY9</accession>
<reference evidence="1 2" key="1">
    <citation type="journal article" date="2020" name="Genome Biol. Evol.">
        <title>Comparative genomics of Sclerotiniaceae.</title>
        <authorList>
            <person name="Valero Jimenez C.A."/>
            <person name="Steentjes M."/>
            <person name="Scholten O.E."/>
            <person name="Van Kan J.A.L."/>
        </authorList>
    </citation>
    <scope>NUCLEOTIDE SEQUENCE [LARGE SCALE GENOMIC DNA]</scope>
    <source>
        <strain evidence="1 2">B1</strain>
    </source>
</reference>
<evidence type="ECO:0000313" key="2">
    <source>
        <dbReference type="Proteomes" id="UP000783213"/>
    </source>
</evidence>
<dbReference type="Proteomes" id="UP000783213">
    <property type="component" value="Unassembled WGS sequence"/>
</dbReference>
<sequence length="85" mass="9910">MTYGQDVAIHHPQWVSLSSLTKQLNSHVTPSSQNQQTTISKHKRYIASISQLSSRMRLTSLTKTLTLISVWHRHMQRVLRSVWDR</sequence>
<dbReference type="GeneID" id="62229619"/>
<dbReference type="RefSeq" id="XP_038812994.1">
    <property type="nucleotide sequence ID" value="XM_038950465.1"/>
</dbReference>